<feature type="region of interest" description="Disordered" evidence="1">
    <location>
        <begin position="235"/>
        <end position="296"/>
    </location>
</feature>
<keyword evidence="4" id="KW-1185">Reference proteome</keyword>
<accession>A0AAD6V8R9</accession>
<evidence type="ECO:0000256" key="1">
    <source>
        <dbReference type="SAM" id="MobiDB-lite"/>
    </source>
</evidence>
<dbReference type="EMBL" id="JARJCW010000053">
    <property type="protein sequence ID" value="KAJ7202922.1"/>
    <property type="molecule type" value="Genomic_DNA"/>
</dbReference>
<sequence length="396" mass="42701">MPNFVLTESLSLERQPLHGLRRLYFNDDEANTSQEAEPACGSWLAAVAQCYVFLLSLSSQLGLPPDIISATLGDLGVEAVLESRTPDNIAADDATPTEGFRLKRERGSGYAVEISVKGYANGLCRVTLVFNSPDVFRCQKSHTVNQSSFLHPYKALAENLRRPPPPANWASNPGASPIKKNALHRTNLGGQQQRPPVHCAEGLVFAINVVVGPNNFAAFQALTKAGKVAIPSAAQSHTLHTQTTAAPRKCTRTTPRPACPSKTSLPLPLRMNGGSSSPPPHSSPSSQLTGARARPAHARRILHPQAPCRGTSSCTRAWGPDLCGADEAVPVREQGWARRGRGGGRDAAGAWADACPPHSRYPEFESDHHEHEKKMELRPGKFLRASPAPTSMPRMH</sequence>
<organism evidence="3 4">
    <name type="scientific">Mycena pura</name>
    <dbReference type="NCBI Taxonomy" id="153505"/>
    <lineage>
        <taxon>Eukaryota</taxon>
        <taxon>Fungi</taxon>
        <taxon>Dikarya</taxon>
        <taxon>Basidiomycota</taxon>
        <taxon>Agaricomycotina</taxon>
        <taxon>Agaricomycetes</taxon>
        <taxon>Agaricomycetidae</taxon>
        <taxon>Agaricales</taxon>
        <taxon>Marasmiineae</taxon>
        <taxon>Mycenaceae</taxon>
        <taxon>Mycena</taxon>
    </lineage>
</organism>
<dbReference type="Proteomes" id="UP001219525">
    <property type="component" value="Unassembled WGS sequence"/>
</dbReference>
<dbReference type="EMBL" id="JARJCW010000077">
    <property type="protein sequence ID" value="KAJ7197591.1"/>
    <property type="molecule type" value="Genomic_DNA"/>
</dbReference>
<protein>
    <submittedName>
        <fullName evidence="3">Uncharacterized protein</fullName>
    </submittedName>
</protein>
<name>A0AAD6V8R9_9AGAR</name>
<feature type="compositionally biased region" description="Polar residues" evidence="1">
    <location>
        <begin position="235"/>
        <end position="245"/>
    </location>
</feature>
<proteinExistence type="predicted"/>
<comment type="caution">
    <text evidence="3">The sequence shown here is derived from an EMBL/GenBank/DDBJ whole genome shotgun (WGS) entry which is preliminary data.</text>
</comment>
<gene>
    <name evidence="2" type="ORF">GGX14DRAFT_402519</name>
    <name evidence="3" type="ORF">GGX14DRAFT_653513</name>
</gene>
<dbReference type="AlphaFoldDB" id="A0AAD6V8R9"/>
<evidence type="ECO:0000313" key="3">
    <source>
        <dbReference type="EMBL" id="KAJ7202922.1"/>
    </source>
</evidence>
<feature type="region of interest" description="Disordered" evidence="1">
    <location>
        <begin position="354"/>
        <end position="396"/>
    </location>
</feature>
<evidence type="ECO:0000313" key="2">
    <source>
        <dbReference type="EMBL" id="KAJ7197591.1"/>
    </source>
</evidence>
<feature type="compositionally biased region" description="Basic and acidic residues" evidence="1">
    <location>
        <begin position="360"/>
        <end position="379"/>
    </location>
</feature>
<evidence type="ECO:0000313" key="4">
    <source>
        <dbReference type="Proteomes" id="UP001219525"/>
    </source>
</evidence>
<reference evidence="3" key="1">
    <citation type="submission" date="2023-03" db="EMBL/GenBank/DDBJ databases">
        <title>Massive genome expansion in bonnet fungi (Mycena s.s.) driven by repeated elements and novel gene families across ecological guilds.</title>
        <authorList>
            <consortium name="Lawrence Berkeley National Laboratory"/>
            <person name="Harder C.B."/>
            <person name="Miyauchi S."/>
            <person name="Viragh M."/>
            <person name="Kuo A."/>
            <person name="Thoen E."/>
            <person name="Andreopoulos B."/>
            <person name="Lu D."/>
            <person name="Skrede I."/>
            <person name="Drula E."/>
            <person name="Henrissat B."/>
            <person name="Morin E."/>
            <person name="Kohler A."/>
            <person name="Barry K."/>
            <person name="LaButti K."/>
            <person name="Morin E."/>
            <person name="Salamov A."/>
            <person name="Lipzen A."/>
            <person name="Mereny Z."/>
            <person name="Hegedus B."/>
            <person name="Baldrian P."/>
            <person name="Stursova M."/>
            <person name="Weitz H."/>
            <person name="Taylor A."/>
            <person name="Grigoriev I.V."/>
            <person name="Nagy L.G."/>
            <person name="Martin F."/>
            <person name="Kauserud H."/>
        </authorList>
    </citation>
    <scope>NUCLEOTIDE SEQUENCE</scope>
    <source>
        <strain evidence="3">9144</strain>
    </source>
</reference>